<gene>
    <name evidence="1" type="primary">ORF22016</name>
</gene>
<name>A0A0B6YD78_9EUPU</name>
<reference evidence="1" key="1">
    <citation type="submission" date="2014-12" db="EMBL/GenBank/DDBJ databases">
        <title>Insight into the proteome of Arion vulgaris.</title>
        <authorList>
            <person name="Aradska J."/>
            <person name="Bulat T."/>
            <person name="Smidak R."/>
            <person name="Sarate P."/>
            <person name="Gangsoo J."/>
            <person name="Sialana F."/>
            <person name="Bilban M."/>
            <person name="Lubec G."/>
        </authorList>
    </citation>
    <scope>NUCLEOTIDE SEQUENCE</scope>
    <source>
        <tissue evidence="1">Skin</tissue>
    </source>
</reference>
<protein>
    <submittedName>
        <fullName evidence="1">Uncharacterized protein</fullName>
    </submittedName>
</protein>
<sequence length="52" mass="5995">LRTRWARDFLKDQVTSIQHKTPKPYLTVLSAESGHAENLSIFKDNIAFLPCH</sequence>
<organism evidence="1">
    <name type="scientific">Arion vulgaris</name>
    <dbReference type="NCBI Taxonomy" id="1028688"/>
    <lineage>
        <taxon>Eukaryota</taxon>
        <taxon>Metazoa</taxon>
        <taxon>Spiralia</taxon>
        <taxon>Lophotrochozoa</taxon>
        <taxon>Mollusca</taxon>
        <taxon>Gastropoda</taxon>
        <taxon>Heterobranchia</taxon>
        <taxon>Euthyneura</taxon>
        <taxon>Panpulmonata</taxon>
        <taxon>Eupulmonata</taxon>
        <taxon>Stylommatophora</taxon>
        <taxon>Helicina</taxon>
        <taxon>Arionoidea</taxon>
        <taxon>Arionidae</taxon>
        <taxon>Arion</taxon>
    </lineage>
</organism>
<accession>A0A0B6YD78</accession>
<dbReference type="EMBL" id="HACG01007264">
    <property type="protein sequence ID" value="CEK54129.1"/>
    <property type="molecule type" value="Transcribed_RNA"/>
</dbReference>
<evidence type="ECO:0000313" key="1">
    <source>
        <dbReference type="EMBL" id="CEK54129.1"/>
    </source>
</evidence>
<dbReference type="AlphaFoldDB" id="A0A0B6YD78"/>
<proteinExistence type="predicted"/>
<feature type="non-terminal residue" evidence="1">
    <location>
        <position position="1"/>
    </location>
</feature>